<accession>A0ACB8QKX0</accession>
<dbReference type="EMBL" id="MU273550">
    <property type="protein sequence ID" value="KAI0032317.1"/>
    <property type="molecule type" value="Genomic_DNA"/>
</dbReference>
<name>A0ACB8QKX0_9AGAM</name>
<reference evidence="1" key="2">
    <citation type="journal article" date="2022" name="New Phytol.">
        <title>Evolutionary transition to the ectomycorrhizal habit in the genomes of a hyperdiverse lineage of mushroom-forming fungi.</title>
        <authorList>
            <person name="Looney B."/>
            <person name="Miyauchi S."/>
            <person name="Morin E."/>
            <person name="Drula E."/>
            <person name="Courty P.E."/>
            <person name="Kohler A."/>
            <person name="Kuo A."/>
            <person name="LaButti K."/>
            <person name="Pangilinan J."/>
            <person name="Lipzen A."/>
            <person name="Riley R."/>
            <person name="Andreopoulos W."/>
            <person name="He G."/>
            <person name="Johnson J."/>
            <person name="Nolan M."/>
            <person name="Tritt A."/>
            <person name="Barry K.W."/>
            <person name="Grigoriev I.V."/>
            <person name="Nagy L.G."/>
            <person name="Hibbett D."/>
            <person name="Henrissat B."/>
            <person name="Matheny P.B."/>
            <person name="Labbe J."/>
            <person name="Martin F.M."/>
        </authorList>
    </citation>
    <scope>NUCLEOTIDE SEQUENCE</scope>
    <source>
        <strain evidence="1">EC-137</strain>
    </source>
</reference>
<comment type="caution">
    <text evidence="1">The sequence shown here is derived from an EMBL/GenBank/DDBJ whole genome shotgun (WGS) entry which is preliminary data.</text>
</comment>
<dbReference type="Proteomes" id="UP000814128">
    <property type="component" value="Unassembled WGS sequence"/>
</dbReference>
<gene>
    <name evidence="1" type="ORF">K488DRAFT_85989</name>
</gene>
<evidence type="ECO:0000313" key="1">
    <source>
        <dbReference type="EMBL" id="KAI0032317.1"/>
    </source>
</evidence>
<protein>
    <submittedName>
        <fullName evidence="1">Uncharacterized protein</fullName>
    </submittedName>
</protein>
<reference evidence="1" key="1">
    <citation type="submission" date="2021-02" db="EMBL/GenBank/DDBJ databases">
        <authorList>
            <consortium name="DOE Joint Genome Institute"/>
            <person name="Ahrendt S."/>
            <person name="Looney B.P."/>
            <person name="Miyauchi S."/>
            <person name="Morin E."/>
            <person name="Drula E."/>
            <person name="Courty P.E."/>
            <person name="Chicoki N."/>
            <person name="Fauchery L."/>
            <person name="Kohler A."/>
            <person name="Kuo A."/>
            <person name="Labutti K."/>
            <person name="Pangilinan J."/>
            <person name="Lipzen A."/>
            <person name="Riley R."/>
            <person name="Andreopoulos W."/>
            <person name="He G."/>
            <person name="Johnson J."/>
            <person name="Barry K.W."/>
            <person name="Grigoriev I.V."/>
            <person name="Nagy L."/>
            <person name="Hibbett D."/>
            <person name="Henrissat B."/>
            <person name="Matheny P.B."/>
            <person name="Labbe J."/>
            <person name="Martin F."/>
        </authorList>
    </citation>
    <scope>NUCLEOTIDE SEQUENCE</scope>
    <source>
        <strain evidence="1">EC-137</strain>
    </source>
</reference>
<sequence>MAKVPAVWLTMVQAAFLTSNPHTASFAQSNFAGFRDEQTTAFPGSVAAFTVPSAMSLDLPHGQESFSHYLDEAHKALRSGFIAWSFPAPSAERYFFLLLKTSIWSAHPFSLVGDDQLLAFYAFPSGHSNGDSPLLIDRQYLPPSDRHDGHWPGFVIEQEMWQPTRQCHRASHVDNATLQQPMWFMTVRGVLGIPLSTTVRGRPTDVRYALHGAGDAVNMGTAVTAFIRVQIKMGSRQAAASRQVRLTNARGVRITNAKLVKQVALAVKQTLEEAAQNNQDLGDLRLDRIVLIGLMNVSRGSWQPLLLLAEDPDNHL</sequence>
<proteinExistence type="predicted"/>
<evidence type="ECO:0000313" key="2">
    <source>
        <dbReference type="Proteomes" id="UP000814128"/>
    </source>
</evidence>
<keyword evidence="2" id="KW-1185">Reference proteome</keyword>
<organism evidence="1 2">
    <name type="scientific">Vararia minispora EC-137</name>
    <dbReference type="NCBI Taxonomy" id="1314806"/>
    <lineage>
        <taxon>Eukaryota</taxon>
        <taxon>Fungi</taxon>
        <taxon>Dikarya</taxon>
        <taxon>Basidiomycota</taxon>
        <taxon>Agaricomycotina</taxon>
        <taxon>Agaricomycetes</taxon>
        <taxon>Russulales</taxon>
        <taxon>Lachnocladiaceae</taxon>
        <taxon>Vararia</taxon>
    </lineage>
</organism>